<dbReference type="GO" id="GO:0016747">
    <property type="term" value="F:acyltransferase activity, transferring groups other than amino-acyl groups"/>
    <property type="evidence" value="ECO:0007669"/>
    <property type="project" value="InterPro"/>
</dbReference>
<sequence length="263" mass="30902">MYNSQEILLALESTALHVNNLPPEIEEFINTNERFMWVSMLDDPEYNWVTRVQFNNQNVEQKVDEIVDYYRSKKKSFNWSIGPNSSPLFLGEVMEKKGFHVINEYEGLAFDLQTSNIKTQSTDHLKMKRVQTTQELKDFINIRHAGMNEKDQNLWISLRSKGLEKQQDMLVIAYLDQTPVGTASFRLSADRKIVYFADAVVLPQYRQRGIYKHLIEYRMRLSRQLKCHVVITIANVNTSSPILKKWGFKSYCLMTDYRLLDQT</sequence>
<proteinExistence type="predicted"/>
<dbReference type="EMBL" id="FQVL01000001">
    <property type="protein sequence ID" value="SHE32323.1"/>
    <property type="molecule type" value="Genomic_DNA"/>
</dbReference>
<dbReference type="CDD" id="cd04301">
    <property type="entry name" value="NAT_SF"/>
    <property type="match status" value="1"/>
</dbReference>
<keyword evidence="2" id="KW-0808">Transferase</keyword>
<organism evidence="2 3">
    <name type="scientific">Seinonella peptonophila</name>
    <dbReference type="NCBI Taxonomy" id="112248"/>
    <lineage>
        <taxon>Bacteria</taxon>
        <taxon>Bacillati</taxon>
        <taxon>Bacillota</taxon>
        <taxon>Bacilli</taxon>
        <taxon>Bacillales</taxon>
        <taxon>Thermoactinomycetaceae</taxon>
        <taxon>Seinonella</taxon>
    </lineage>
</organism>
<evidence type="ECO:0000313" key="3">
    <source>
        <dbReference type="Proteomes" id="UP000184476"/>
    </source>
</evidence>
<dbReference type="InterPro" id="IPR000182">
    <property type="entry name" value="GNAT_dom"/>
</dbReference>
<dbReference type="AlphaFoldDB" id="A0A1M4SJA8"/>
<evidence type="ECO:0000259" key="1">
    <source>
        <dbReference type="PROSITE" id="PS51186"/>
    </source>
</evidence>
<dbReference type="InterPro" id="IPR016181">
    <property type="entry name" value="Acyl_CoA_acyltransferase"/>
</dbReference>
<dbReference type="STRING" id="112248.SAMN05444392_1013"/>
<name>A0A1M4SJA8_9BACL</name>
<dbReference type="Pfam" id="PF00583">
    <property type="entry name" value="Acetyltransf_1"/>
    <property type="match status" value="1"/>
</dbReference>
<protein>
    <submittedName>
        <fullName evidence="2">Acetyltransferase (GNAT) family protein</fullName>
    </submittedName>
</protein>
<dbReference type="OrthoDB" id="2809398at2"/>
<gene>
    <name evidence="2" type="ORF">SAMN05444392_1013</name>
</gene>
<accession>A0A1M4SJA8</accession>
<reference evidence="2 3" key="1">
    <citation type="submission" date="2016-11" db="EMBL/GenBank/DDBJ databases">
        <authorList>
            <person name="Jaros S."/>
            <person name="Januszkiewicz K."/>
            <person name="Wedrychowicz H."/>
        </authorList>
    </citation>
    <scope>NUCLEOTIDE SEQUENCE [LARGE SCALE GENOMIC DNA]</scope>
    <source>
        <strain evidence="2 3">DSM 44666</strain>
    </source>
</reference>
<keyword evidence="3" id="KW-1185">Reference proteome</keyword>
<dbReference type="Gene3D" id="3.40.630.30">
    <property type="match status" value="1"/>
</dbReference>
<dbReference type="SUPFAM" id="SSF55729">
    <property type="entry name" value="Acyl-CoA N-acyltransferases (Nat)"/>
    <property type="match status" value="1"/>
</dbReference>
<dbReference type="PROSITE" id="PS51186">
    <property type="entry name" value="GNAT"/>
    <property type="match status" value="1"/>
</dbReference>
<dbReference type="Proteomes" id="UP000184476">
    <property type="component" value="Unassembled WGS sequence"/>
</dbReference>
<evidence type="ECO:0000313" key="2">
    <source>
        <dbReference type="EMBL" id="SHE32323.1"/>
    </source>
</evidence>
<dbReference type="RefSeq" id="WP_073149957.1">
    <property type="nucleotide sequence ID" value="NZ_FQVL01000001.1"/>
</dbReference>
<feature type="domain" description="N-acetyltransferase" evidence="1">
    <location>
        <begin position="125"/>
        <end position="263"/>
    </location>
</feature>